<sequence>MGNNTILIARDEIAAAIKYIGWDRIRAIELGNEADQYPGGLRPPGWSSYDYTAAFLGWTTILTNNLSLPSHKFQAGGFVIDPPSAPMTTVDIVNEGVEGTGAVEVYAQHTYQYSTCDPVRNAIATLPNLINHQNITAYLDLWKPQIAAARSQGHEFVVGEYSSVSCSGKENVTNTFGQALWLADTILYGAALNISRMYLHQGATLVFQSSVQANTPGFSWYDLWYPIPTDRYGSARASPSFVAYLLVTEAVGSSQQSRLALLPPLPELPDLAAYAVWDPAVRAPHDGPARLALLNLAVRNVSSSQDVGVAQVDLSAWTKGGQAKVKRMTAPGLDSTDSDTATWAGQSYTNGTASGKEVIEQLQQGKVAVKGSEAVLVFF</sequence>
<name>A0A9P3G6B8_9APHY</name>
<evidence type="ECO:0000259" key="1">
    <source>
        <dbReference type="Pfam" id="PF16862"/>
    </source>
</evidence>
<reference evidence="2 3" key="1">
    <citation type="submission" date="2021-08" db="EMBL/GenBank/DDBJ databases">
        <title>Draft Genome Sequence of Phanerochaete sordida strain YK-624.</title>
        <authorList>
            <person name="Mori T."/>
            <person name="Dohra H."/>
            <person name="Suzuki T."/>
            <person name="Kawagishi H."/>
            <person name="Hirai H."/>
        </authorList>
    </citation>
    <scope>NUCLEOTIDE SEQUENCE [LARGE SCALE GENOMIC DNA]</scope>
    <source>
        <strain evidence="2 3">YK-624</strain>
    </source>
</reference>
<dbReference type="PANTHER" id="PTHR36183:SF2">
    <property type="entry name" value="BETA-GLUCURONIDASE C-TERMINAL DOMAIN-CONTAINING PROTEIN"/>
    <property type="match status" value="1"/>
</dbReference>
<gene>
    <name evidence="2" type="ORF">PsYK624_047470</name>
</gene>
<dbReference type="PANTHER" id="PTHR36183">
    <property type="entry name" value="BETA-GLUCURONIDASE"/>
    <property type="match status" value="1"/>
</dbReference>
<accession>A0A9P3G6B8</accession>
<feature type="domain" description="Beta-glucuronidase C-terminal" evidence="1">
    <location>
        <begin position="273"/>
        <end position="376"/>
    </location>
</feature>
<dbReference type="InterPro" id="IPR052974">
    <property type="entry name" value="GH79_Enzymes"/>
</dbReference>
<dbReference type="InterPro" id="IPR017853">
    <property type="entry name" value="GH"/>
</dbReference>
<dbReference type="Gene3D" id="2.60.40.1180">
    <property type="entry name" value="Golgi alpha-mannosidase II"/>
    <property type="match status" value="1"/>
</dbReference>
<dbReference type="Pfam" id="PF16862">
    <property type="entry name" value="Glyco_hydro_79C"/>
    <property type="match status" value="1"/>
</dbReference>
<keyword evidence="2" id="KW-0378">Hydrolase</keyword>
<comment type="caution">
    <text evidence="2">The sequence shown here is derived from an EMBL/GenBank/DDBJ whole genome shotgun (WGS) entry which is preliminary data.</text>
</comment>
<dbReference type="AlphaFoldDB" id="A0A9P3G6B8"/>
<dbReference type="OrthoDB" id="2831684at2759"/>
<dbReference type="InterPro" id="IPR031728">
    <property type="entry name" value="GlcAase_C"/>
</dbReference>
<dbReference type="Proteomes" id="UP000703269">
    <property type="component" value="Unassembled WGS sequence"/>
</dbReference>
<protein>
    <submittedName>
        <fullName evidence="2">Glycosyl hydrolase family 79 C-terminal beta domain-containing protein</fullName>
    </submittedName>
</protein>
<dbReference type="InterPro" id="IPR013780">
    <property type="entry name" value="Glyco_hydro_b"/>
</dbReference>
<keyword evidence="3" id="KW-1185">Reference proteome</keyword>
<proteinExistence type="predicted"/>
<dbReference type="EMBL" id="BPQB01000010">
    <property type="protein sequence ID" value="GJE88664.1"/>
    <property type="molecule type" value="Genomic_DNA"/>
</dbReference>
<evidence type="ECO:0000313" key="3">
    <source>
        <dbReference type="Proteomes" id="UP000703269"/>
    </source>
</evidence>
<dbReference type="GO" id="GO:0016787">
    <property type="term" value="F:hydrolase activity"/>
    <property type="evidence" value="ECO:0007669"/>
    <property type="project" value="UniProtKB-KW"/>
</dbReference>
<organism evidence="2 3">
    <name type="scientific">Phanerochaete sordida</name>
    <dbReference type="NCBI Taxonomy" id="48140"/>
    <lineage>
        <taxon>Eukaryota</taxon>
        <taxon>Fungi</taxon>
        <taxon>Dikarya</taxon>
        <taxon>Basidiomycota</taxon>
        <taxon>Agaricomycotina</taxon>
        <taxon>Agaricomycetes</taxon>
        <taxon>Polyporales</taxon>
        <taxon>Phanerochaetaceae</taxon>
        <taxon>Phanerochaete</taxon>
    </lineage>
</organism>
<evidence type="ECO:0000313" key="2">
    <source>
        <dbReference type="EMBL" id="GJE88664.1"/>
    </source>
</evidence>
<dbReference type="SUPFAM" id="SSF51445">
    <property type="entry name" value="(Trans)glycosidases"/>
    <property type="match status" value="1"/>
</dbReference>
<dbReference type="Gene3D" id="3.20.20.80">
    <property type="entry name" value="Glycosidases"/>
    <property type="match status" value="1"/>
</dbReference>